<keyword evidence="1" id="KW-1133">Transmembrane helix</keyword>
<organism evidence="2 3">
    <name type="scientific">Faecalibacterium langellae</name>
    <dbReference type="NCBI Taxonomy" id="3435293"/>
    <lineage>
        <taxon>Bacteria</taxon>
        <taxon>Bacillati</taxon>
        <taxon>Bacillota</taxon>
        <taxon>Clostridia</taxon>
        <taxon>Eubacteriales</taxon>
        <taxon>Oscillospiraceae</taxon>
        <taxon>Faecalibacterium</taxon>
    </lineage>
</organism>
<comment type="caution">
    <text evidence="2">The sequence shown here is derived from an EMBL/GenBank/DDBJ whole genome shotgun (WGS) entry which is preliminary data.</text>
</comment>
<protein>
    <submittedName>
        <fullName evidence="2">Uncharacterized protein</fullName>
    </submittedName>
</protein>
<evidence type="ECO:0000256" key="1">
    <source>
        <dbReference type="SAM" id="Phobius"/>
    </source>
</evidence>
<keyword evidence="1" id="KW-0472">Membrane</keyword>
<feature type="transmembrane region" description="Helical" evidence="1">
    <location>
        <begin position="7"/>
        <end position="24"/>
    </location>
</feature>
<gene>
    <name evidence="2" type="ORF">CGS46_11655</name>
</gene>
<evidence type="ECO:0000313" key="2">
    <source>
        <dbReference type="EMBL" id="PDX57190.1"/>
    </source>
</evidence>
<dbReference type="AlphaFoldDB" id="A0A2A6Z750"/>
<evidence type="ECO:0000313" key="3">
    <source>
        <dbReference type="Proteomes" id="UP000220752"/>
    </source>
</evidence>
<reference evidence="2 3" key="1">
    <citation type="journal article" date="2017" name="Front. Microbiol.">
        <title>New Insights into the Diversity of the Genus Faecalibacterium.</title>
        <authorList>
            <person name="Benevides L."/>
            <person name="Burman S."/>
            <person name="Martin R."/>
            <person name="Robert V."/>
            <person name="Thomas M."/>
            <person name="Miquel S."/>
            <person name="Chain F."/>
            <person name="Sokol H."/>
            <person name="Bermudez-Humaran L.G."/>
            <person name="Morrison M."/>
            <person name="Langella P."/>
            <person name="Azevedo V.A."/>
            <person name="Chatel J.M."/>
            <person name="Soares S."/>
        </authorList>
    </citation>
    <scope>NUCLEOTIDE SEQUENCE [LARGE SCALE GENOMIC DNA]</scope>
    <source>
        <strain evidence="3">CNCM I-4540</strain>
    </source>
</reference>
<sequence length="126" mass="14037">MNEFLKVALTACIPAITVIFGWGLNKGVSIANGYINNKFAQTCLQNAANAVFNAVQYVNQTYVDALKEQDKFDEDAQRIAYNRALTAAKKALTQETITFIKETFGDLDSYLKPMIEAQVRSQKTSM</sequence>
<dbReference type="Proteomes" id="UP000220752">
    <property type="component" value="Unassembled WGS sequence"/>
</dbReference>
<keyword evidence="3" id="KW-1185">Reference proteome</keyword>
<accession>A0A2A6Z750</accession>
<keyword evidence="1" id="KW-0812">Transmembrane</keyword>
<dbReference type="EMBL" id="NMTQ01000037">
    <property type="protein sequence ID" value="PDX57190.1"/>
    <property type="molecule type" value="Genomic_DNA"/>
</dbReference>
<proteinExistence type="predicted"/>
<name>A0A2A6Z750_9FIRM</name>